<gene>
    <name evidence="7" type="ORF">HD592_001073</name>
</gene>
<dbReference type="RefSeq" id="WP_184452403.1">
    <property type="nucleotide sequence ID" value="NZ_JACHMK010000001.1"/>
</dbReference>
<organism evidence="7 8">
    <name type="scientific">Schaalia hyovaginalis</name>
    <dbReference type="NCBI Taxonomy" id="29316"/>
    <lineage>
        <taxon>Bacteria</taxon>
        <taxon>Bacillati</taxon>
        <taxon>Actinomycetota</taxon>
        <taxon>Actinomycetes</taxon>
        <taxon>Actinomycetales</taxon>
        <taxon>Actinomycetaceae</taxon>
        <taxon>Schaalia</taxon>
    </lineage>
</organism>
<dbReference type="GO" id="GO:0006528">
    <property type="term" value="P:asparagine metabolic process"/>
    <property type="evidence" value="ECO:0007669"/>
    <property type="project" value="InterPro"/>
</dbReference>
<protein>
    <submittedName>
        <fullName evidence="7">L-asparaginase</fullName>
        <ecNumber evidence="7">3.5.1.1</ecNumber>
    </submittedName>
</protein>
<feature type="binding site" evidence="4">
    <location>
        <begin position="89"/>
        <end position="90"/>
    </location>
    <ligand>
        <name>substrate</name>
    </ligand>
</feature>
<dbReference type="Gene3D" id="3.40.50.1170">
    <property type="entry name" value="L-asparaginase, N-terminal domain"/>
    <property type="match status" value="1"/>
</dbReference>
<keyword evidence="8" id="KW-1185">Reference proteome</keyword>
<dbReference type="CDD" id="cd08964">
    <property type="entry name" value="L-asparaginase_II"/>
    <property type="match status" value="1"/>
</dbReference>
<dbReference type="PROSITE" id="PS51732">
    <property type="entry name" value="ASN_GLN_ASE_3"/>
    <property type="match status" value="1"/>
</dbReference>
<dbReference type="InterPro" id="IPR040919">
    <property type="entry name" value="Asparaginase_C"/>
</dbReference>
<evidence type="ECO:0000256" key="1">
    <source>
        <dbReference type="ARBA" id="ARBA00010518"/>
    </source>
</evidence>
<dbReference type="InterPro" id="IPR006034">
    <property type="entry name" value="Asparaginase/glutaminase-like"/>
</dbReference>
<feature type="domain" description="L-asparaginase N-terminal" evidence="5">
    <location>
        <begin position="5"/>
        <end position="190"/>
    </location>
</feature>
<dbReference type="SUPFAM" id="SSF53774">
    <property type="entry name" value="Glutaminase/Asparaginase"/>
    <property type="match status" value="1"/>
</dbReference>
<comment type="caution">
    <text evidence="7">The sequence shown here is derived from an EMBL/GenBank/DDBJ whole genome shotgun (WGS) entry which is preliminary data.</text>
</comment>
<evidence type="ECO:0000259" key="6">
    <source>
        <dbReference type="Pfam" id="PF17763"/>
    </source>
</evidence>
<keyword evidence="2 7" id="KW-0378">Hydrolase</keyword>
<dbReference type="PANTHER" id="PTHR11707">
    <property type="entry name" value="L-ASPARAGINASE"/>
    <property type="match status" value="1"/>
</dbReference>
<dbReference type="PRINTS" id="PR00139">
    <property type="entry name" value="ASNGLNASE"/>
</dbReference>
<evidence type="ECO:0000256" key="2">
    <source>
        <dbReference type="ARBA" id="ARBA00022801"/>
    </source>
</evidence>
<dbReference type="GO" id="GO:0004067">
    <property type="term" value="F:asparaginase activity"/>
    <property type="evidence" value="ECO:0007669"/>
    <property type="project" value="UniProtKB-UniRule"/>
</dbReference>
<dbReference type="InterPro" id="IPR027474">
    <property type="entry name" value="L-asparaginase_N"/>
</dbReference>
<dbReference type="SMART" id="SM00870">
    <property type="entry name" value="Asparaginase"/>
    <property type="match status" value="1"/>
</dbReference>
<proteinExistence type="inferred from homology"/>
<evidence type="ECO:0000256" key="4">
    <source>
        <dbReference type="PIRSR" id="PIRSR001220-2"/>
    </source>
</evidence>
<feature type="domain" description="Asparaginase/glutaminase C-terminal" evidence="6">
    <location>
        <begin position="209"/>
        <end position="324"/>
    </location>
</feature>
<feature type="binding site" evidence="4">
    <location>
        <position position="57"/>
    </location>
    <ligand>
        <name>substrate</name>
    </ligand>
</feature>
<reference evidence="7" key="1">
    <citation type="submission" date="2020-08" db="EMBL/GenBank/DDBJ databases">
        <title>Sequencing the genomes of 1000 actinobacteria strains.</title>
        <authorList>
            <person name="Klenk H.-P."/>
        </authorList>
    </citation>
    <scope>NUCLEOTIDE SEQUENCE</scope>
    <source>
        <strain evidence="7">DSM 10695</strain>
    </source>
</reference>
<dbReference type="EC" id="3.5.1.1" evidence="7"/>
<evidence type="ECO:0000256" key="3">
    <source>
        <dbReference type="PIRSR" id="PIRSR001220-1"/>
    </source>
</evidence>
<sequence>MRRIVAIGTTGGTISMSSAHPDGPATPTINGEDLAAPLALWADDLEIRSRTLLRVGSPQLRLAHVLEVLSFAESSVDEGACGVVIVQGTDTLEEVAYLLDLLWSRDEPLVVTGAMRASDDAGAEGMGNLLAAVRVASDERMRAIGVLAVLNDEAHLASLVTKVDANALAAFRSASWGPVAKFVEGRVVSAYRPLDRMAPLPLPDKSEPRIPIIMAALDDDGELLRAAISTRPRGIVVSAMGSGHVPVPMADAAEEAVRAGIPVVFASRTGGGTTTRNSYGYPGSEVDLLRRGLIGAGWLDARKSRLLLHLLVAKGASSEKIAAEFTARGRL</sequence>
<name>A0A923IXK3_9ACTO</name>
<feature type="active site" description="O-isoaspartyl threonine intermediate" evidence="3">
    <location>
        <position position="13"/>
    </location>
</feature>
<dbReference type="InterPro" id="IPR004550">
    <property type="entry name" value="AsnASE_II"/>
</dbReference>
<dbReference type="InterPro" id="IPR027473">
    <property type="entry name" value="L-asparaginase_C"/>
</dbReference>
<dbReference type="PIRSF" id="PIRSF500176">
    <property type="entry name" value="L_ASNase"/>
    <property type="match status" value="1"/>
</dbReference>
<dbReference type="Pfam" id="PF00710">
    <property type="entry name" value="Asparaginase"/>
    <property type="match status" value="1"/>
</dbReference>
<dbReference type="InterPro" id="IPR037152">
    <property type="entry name" value="L-asparaginase_N_sf"/>
</dbReference>
<dbReference type="Pfam" id="PF17763">
    <property type="entry name" value="Asparaginase_C"/>
    <property type="match status" value="1"/>
</dbReference>
<evidence type="ECO:0000313" key="8">
    <source>
        <dbReference type="Proteomes" id="UP000617426"/>
    </source>
</evidence>
<dbReference type="Proteomes" id="UP000617426">
    <property type="component" value="Unassembled WGS sequence"/>
</dbReference>
<dbReference type="InterPro" id="IPR036152">
    <property type="entry name" value="Asp/glu_Ase-like_sf"/>
</dbReference>
<dbReference type="PANTHER" id="PTHR11707:SF28">
    <property type="entry name" value="60 KDA LYSOPHOSPHOLIPASE"/>
    <property type="match status" value="1"/>
</dbReference>
<dbReference type="AlphaFoldDB" id="A0A923IXK3"/>
<evidence type="ECO:0000259" key="5">
    <source>
        <dbReference type="Pfam" id="PF00710"/>
    </source>
</evidence>
<dbReference type="EMBL" id="JACHMK010000001">
    <property type="protein sequence ID" value="MBB6334508.1"/>
    <property type="molecule type" value="Genomic_DNA"/>
</dbReference>
<dbReference type="Gene3D" id="3.40.50.40">
    <property type="match status" value="1"/>
</dbReference>
<evidence type="ECO:0000313" key="7">
    <source>
        <dbReference type="EMBL" id="MBB6334508.1"/>
    </source>
</evidence>
<comment type="similarity">
    <text evidence="1">Belongs to the asparaginase 1 family.</text>
</comment>
<accession>A0A923IXK3</accession>
<dbReference type="SFLD" id="SFLDS00057">
    <property type="entry name" value="Glutaminase/Asparaginase"/>
    <property type="match status" value="1"/>
</dbReference>
<dbReference type="PIRSF" id="PIRSF001220">
    <property type="entry name" value="L-ASNase_gatD"/>
    <property type="match status" value="1"/>
</dbReference>